<evidence type="ECO:0000313" key="8">
    <source>
        <dbReference type="Proteomes" id="UP000250140"/>
    </source>
</evidence>
<feature type="transmembrane region" description="Helical" evidence="6">
    <location>
        <begin position="214"/>
        <end position="232"/>
    </location>
</feature>
<comment type="subcellular location">
    <subcellularLocation>
        <location evidence="1">Membrane</location>
        <topology evidence="1">Multi-pass membrane protein</topology>
    </subcellularLocation>
</comment>
<keyword evidence="5 6" id="KW-0472">Membrane</keyword>
<feature type="transmembrane region" description="Helical" evidence="6">
    <location>
        <begin position="390"/>
        <end position="410"/>
    </location>
</feature>
<feature type="transmembrane region" description="Helical" evidence="6">
    <location>
        <begin position="57"/>
        <end position="80"/>
    </location>
</feature>
<dbReference type="EMBL" id="KV748682">
    <property type="protein sequence ID" value="OCL13703.1"/>
    <property type="molecule type" value="Genomic_DNA"/>
</dbReference>
<dbReference type="AlphaFoldDB" id="A0A8E2FB52"/>
<keyword evidence="4 6" id="KW-1133">Transmembrane helix</keyword>
<name>A0A8E2FB52_9PEZI</name>
<protein>
    <submittedName>
        <fullName evidence="7">Amino acid transporter-like protein</fullName>
    </submittedName>
</protein>
<evidence type="ECO:0000256" key="6">
    <source>
        <dbReference type="SAM" id="Phobius"/>
    </source>
</evidence>
<keyword evidence="3 6" id="KW-0812">Transmembrane</keyword>
<dbReference type="PANTHER" id="PTHR45649">
    <property type="entry name" value="AMINO-ACID PERMEASE BAT1"/>
    <property type="match status" value="1"/>
</dbReference>
<dbReference type="Proteomes" id="UP000250140">
    <property type="component" value="Unassembled WGS sequence"/>
</dbReference>
<evidence type="ECO:0000256" key="5">
    <source>
        <dbReference type="ARBA" id="ARBA00023136"/>
    </source>
</evidence>
<gene>
    <name evidence="7" type="ORF">AOQ84DRAFT_385224</name>
</gene>
<dbReference type="PANTHER" id="PTHR45649:SF4">
    <property type="entry name" value="TRANSPORTER, PUTATIVE (EUROFUNG)-RELATED"/>
    <property type="match status" value="1"/>
</dbReference>
<feature type="transmembrane region" description="Helical" evidence="6">
    <location>
        <begin position="92"/>
        <end position="111"/>
    </location>
</feature>
<reference evidence="7 8" key="1">
    <citation type="journal article" date="2016" name="Nat. Commun.">
        <title>Ectomycorrhizal ecology is imprinted in the genome of the dominant symbiotic fungus Cenococcum geophilum.</title>
        <authorList>
            <consortium name="DOE Joint Genome Institute"/>
            <person name="Peter M."/>
            <person name="Kohler A."/>
            <person name="Ohm R.A."/>
            <person name="Kuo A."/>
            <person name="Krutzmann J."/>
            <person name="Morin E."/>
            <person name="Arend M."/>
            <person name="Barry K.W."/>
            <person name="Binder M."/>
            <person name="Choi C."/>
            <person name="Clum A."/>
            <person name="Copeland A."/>
            <person name="Grisel N."/>
            <person name="Haridas S."/>
            <person name="Kipfer T."/>
            <person name="LaButti K."/>
            <person name="Lindquist E."/>
            <person name="Lipzen A."/>
            <person name="Maire R."/>
            <person name="Meier B."/>
            <person name="Mihaltcheva S."/>
            <person name="Molinier V."/>
            <person name="Murat C."/>
            <person name="Poggeler S."/>
            <person name="Quandt C.A."/>
            <person name="Sperisen C."/>
            <person name="Tritt A."/>
            <person name="Tisserant E."/>
            <person name="Crous P.W."/>
            <person name="Henrissat B."/>
            <person name="Nehls U."/>
            <person name="Egli S."/>
            <person name="Spatafora J.W."/>
            <person name="Grigoriev I.V."/>
            <person name="Martin F.M."/>
        </authorList>
    </citation>
    <scope>NUCLEOTIDE SEQUENCE [LARGE SCALE GENOMIC DNA]</scope>
    <source>
        <strain evidence="7 8">CBS 207.34</strain>
    </source>
</reference>
<feature type="transmembrane region" description="Helical" evidence="6">
    <location>
        <begin position="416"/>
        <end position="440"/>
    </location>
</feature>
<dbReference type="PIRSF" id="PIRSF006060">
    <property type="entry name" value="AA_transporter"/>
    <property type="match status" value="1"/>
</dbReference>
<dbReference type="PROSITE" id="PS50062">
    <property type="entry name" value="BCL2_FAMILY"/>
    <property type="match status" value="1"/>
</dbReference>
<evidence type="ECO:0000256" key="1">
    <source>
        <dbReference type="ARBA" id="ARBA00004141"/>
    </source>
</evidence>
<organism evidence="7 8">
    <name type="scientific">Glonium stellatum</name>
    <dbReference type="NCBI Taxonomy" id="574774"/>
    <lineage>
        <taxon>Eukaryota</taxon>
        <taxon>Fungi</taxon>
        <taxon>Dikarya</taxon>
        <taxon>Ascomycota</taxon>
        <taxon>Pezizomycotina</taxon>
        <taxon>Dothideomycetes</taxon>
        <taxon>Pleosporomycetidae</taxon>
        <taxon>Gloniales</taxon>
        <taxon>Gloniaceae</taxon>
        <taxon>Glonium</taxon>
    </lineage>
</organism>
<sequence>MDNIKSKIPYDVSGQDASGDENAVSFVEAEACAWGDTHQDIIDMRRLGKKQEFKRNFSFLSTLGFVSIYMATWEFVLVSLSVGLINGGFAGLFWMFIVTVICYSTIVASLAEMESMAPTSGGQYHWVSEFAPPKYQKWLSYASGWMPTLGWLASVSSSTFVVTTLIETMIDVTQTDFGFPNWQYTLIMLAFLVITIFMNTWGAKVLPMLETVSLVGHLAGFVVTFIALWVLCPRNSAEDVFVKVVNSGGWSNAGTSCLISQVTVMYCNLGSDSVVHISEEVEDASLVVPRCMWWSYVLNVMLGILMLIAMLFGIGNLEDALNSTAPYLNLFKNTGSTGMALTLSIILFLLILSGNITALATASRELWAFSRDRGFPFSRWISRMNYKQNIPFNSVYLTSVATGALCLINLGSTLGFNIVVSLSLLGLLSTYMLSIGCVLLKRIKGEPLPHARWSLGRFGLPINAFAFFYSGFVLVFSCFPTEVPVTVQTANWAPVVWVGVIILAFVVYVVHGKKHYTAPVSFVEGRREAGGELQST</sequence>
<evidence type="ECO:0000313" key="7">
    <source>
        <dbReference type="EMBL" id="OCL13703.1"/>
    </source>
</evidence>
<accession>A0A8E2FB52</accession>
<dbReference type="GO" id="GO:0016020">
    <property type="term" value="C:membrane"/>
    <property type="evidence" value="ECO:0007669"/>
    <property type="project" value="UniProtKB-SubCell"/>
</dbReference>
<feature type="transmembrane region" description="Helical" evidence="6">
    <location>
        <begin position="460"/>
        <end position="479"/>
    </location>
</feature>
<feature type="transmembrane region" description="Helical" evidence="6">
    <location>
        <begin position="296"/>
        <end position="317"/>
    </location>
</feature>
<evidence type="ECO:0000256" key="3">
    <source>
        <dbReference type="ARBA" id="ARBA00022692"/>
    </source>
</evidence>
<dbReference type="InterPro" id="IPR002293">
    <property type="entry name" value="AA/rel_permease1"/>
</dbReference>
<dbReference type="InterPro" id="IPR002475">
    <property type="entry name" value="Bcl2-like"/>
</dbReference>
<evidence type="ECO:0000256" key="4">
    <source>
        <dbReference type="ARBA" id="ARBA00022989"/>
    </source>
</evidence>
<proteinExistence type="predicted"/>
<dbReference type="Gene3D" id="1.20.1740.10">
    <property type="entry name" value="Amino acid/polyamine transporter I"/>
    <property type="match status" value="1"/>
</dbReference>
<dbReference type="OrthoDB" id="3257095at2759"/>
<feature type="transmembrane region" description="Helical" evidence="6">
    <location>
        <begin position="182"/>
        <end position="202"/>
    </location>
</feature>
<feature type="transmembrane region" description="Helical" evidence="6">
    <location>
        <begin position="491"/>
        <end position="510"/>
    </location>
</feature>
<evidence type="ECO:0000256" key="2">
    <source>
        <dbReference type="ARBA" id="ARBA00022448"/>
    </source>
</evidence>
<dbReference type="GO" id="GO:0022857">
    <property type="term" value="F:transmembrane transporter activity"/>
    <property type="evidence" value="ECO:0007669"/>
    <property type="project" value="InterPro"/>
</dbReference>
<feature type="transmembrane region" description="Helical" evidence="6">
    <location>
        <begin position="337"/>
        <end position="361"/>
    </location>
</feature>
<dbReference type="Pfam" id="PF13520">
    <property type="entry name" value="AA_permease_2"/>
    <property type="match status" value="1"/>
</dbReference>
<keyword evidence="8" id="KW-1185">Reference proteome</keyword>
<keyword evidence="2" id="KW-0813">Transport</keyword>